<comment type="caution">
    <text evidence="2">The sequence shown here is derived from an EMBL/GenBank/DDBJ whole genome shotgun (WGS) entry which is preliminary data.</text>
</comment>
<feature type="compositionally biased region" description="Basic and acidic residues" evidence="1">
    <location>
        <begin position="29"/>
        <end position="40"/>
    </location>
</feature>
<reference evidence="2" key="1">
    <citation type="journal article" date="2019" name="Sci. Rep.">
        <title>Draft genome of Tanacetum cinerariifolium, the natural source of mosquito coil.</title>
        <authorList>
            <person name="Yamashiro T."/>
            <person name="Shiraishi A."/>
            <person name="Satake H."/>
            <person name="Nakayama K."/>
        </authorList>
    </citation>
    <scope>NUCLEOTIDE SEQUENCE</scope>
</reference>
<feature type="region of interest" description="Disordered" evidence="1">
    <location>
        <begin position="1"/>
        <end position="116"/>
    </location>
</feature>
<accession>A0A699WZ88</accession>
<proteinExistence type="predicted"/>
<dbReference type="AlphaFoldDB" id="A0A699WZ88"/>
<protein>
    <submittedName>
        <fullName evidence="2">Uncharacterized protein</fullName>
    </submittedName>
</protein>
<name>A0A699WZ88_TANCI</name>
<sequence length="116" mass="13435">RDRDLHARRPHAPRRPHGQRRAAARRRRAMDDCGPRRDPQRNAGAGRRRDARLPAVAQPARQIEDGRCRLRRHPAGTHPTHHHAERRRRGRHRRAVRRRSDTTGRRGAASGHRAAV</sequence>
<feature type="non-terminal residue" evidence="2">
    <location>
        <position position="1"/>
    </location>
</feature>
<feature type="compositionally biased region" description="Basic residues" evidence="1">
    <location>
        <begin position="69"/>
        <end position="97"/>
    </location>
</feature>
<evidence type="ECO:0000256" key="1">
    <source>
        <dbReference type="SAM" id="MobiDB-lite"/>
    </source>
</evidence>
<gene>
    <name evidence="2" type="ORF">Tci_922857</name>
</gene>
<feature type="non-terminal residue" evidence="2">
    <location>
        <position position="116"/>
    </location>
</feature>
<feature type="compositionally biased region" description="Low complexity" evidence="1">
    <location>
        <begin position="105"/>
        <end position="116"/>
    </location>
</feature>
<organism evidence="2">
    <name type="scientific">Tanacetum cinerariifolium</name>
    <name type="common">Dalmatian daisy</name>
    <name type="synonym">Chrysanthemum cinerariifolium</name>
    <dbReference type="NCBI Taxonomy" id="118510"/>
    <lineage>
        <taxon>Eukaryota</taxon>
        <taxon>Viridiplantae</taxon>
        <taxon>Streptophyta</taxon>
        <taxon>Embryophyta</taxon>
        <taxon>Tracheophyta</taxon>
        <taxon>Spermatophyta</taxon>
        <taxon>Magnoliopsida</taxon>
        <taxon>eudicotyledons</taxon>
        <taxon>Gunneridae</taxon>
        <taxon>Pentapetalae</taxon>
        <taxon>asterids</taxon>
        <taxon>campanulids</taxon>
        <taxon>Asterales</taxon>
        <taxon>Asteraceae</taxon>
        <taxon>Asteroideae</taxon>
        <taxon>Anthemideae</taxon>
        <taxon>Anthemidinae</taxon>
        <taxon>Tanacetum</taxon>
    </lineage>
</organism>
<evidence type="ECO:0000313" key="2">
    <source>
        <dbReference type="EMBL" id="GFD50888.1"/>
    </source>
</evidence>
<feature type="compositionally biased region" description="Basic residues" evidence="1">
    <location>
        <begin position="8"/>
        <end position="28"/>
    </location>
</feature>
<dbReference type="EMBL" id="BKCJ011762984">
    <property type="protein sequence ID" value="GFD50888.1"/>
    <property type="molecule type" value="Genomic_DNA"/>
</dbReference>